<dbReference type="KEGG" id="sale:EPH95_04075"/>
<evidence type="ECO:0000259" key="3">
    <source>
        <dbReference type="Pfam" id="PF14104"/>
    </source>
</evidence>
<dbReference type="InterPro" id="IPR002559">
    <property type="entry name" value="Transposase_11"/>
</dbReference>
<evidence type="ECO:0000313" key="9">
    <source>
        <dbReference type="EMBL" id="QDI91813.1"/>
    </source>
</evidence>
<feature type="domain" description="Transposase IS4-like" evidence="2">
    <location>
        <begin position="171"/>
        <end position="485"/>
    </location>
</feature>
<dbReference type="KEGG" id="sale:EPH95_11425"/>
<evidence type="ECO:0000313" key="4">
    <source>
        <dbReference type="EMBL" id="QDI90457.1"/>
    </source>
</evidence>
<evidence type="ECO:0000259" key="2">
    <source>
        <dbReference type="Pfam" id="PF01609"/>
    </source>
</evidence>
<evidence type="ECO:0000313" key="7">
    <source>
        <dbReference type="EMBL" id="QDI91267.1"/>
    </source>
</evidence>
<sequence>MTESMEGISGFQTVRLGSTPVIRQLIEEAGLVERIDRLSPVKKEDCQVSVGTRIAALIINQLSDRKPLFKVEAFYENQDVELLFGPGVTASDFNDDALGRALDALYNAGLEEICMHSIQGVQSCVNLTWEGLHADTTSFVYTGAPKNDPDDEALLKIVHGHTKDHRPDAPQIKFGLTTSPEGIPVYADVLNGNQDDKTWNAKVMKALRQWYEPDQLAQAIFIADSALVTEDNLKMVQGKGDQPDFQFLSRLPENFKVAKTLKEKALKDDENEWEDIGHFVNRKGAASYHTYPAKEKLHGNPYRFLVVQSDQMDGRKKKKIDNQLKNEKQSCRKEQKELESRDFACEADAEAALADFLKHHHKGYHTFEGTVVREEVPGKREKRGRPKKGEPPPPPVTVYRAQLELQSPSEETLEQLRKEASIFILVTNAGNDTASDVDLLKGYKGQQTVENRFRFLKDPFFVRRLFLEKPRRVEAFAYVMMMSMMIYSLFEYLIRTSMETDDEPLNLMGGGGRRSIRPTGEAVLELLDTVDIIHMEIDGQLRRLFPDNHEPQLDRILSLLGMDRSVYTTPFSSKAVEINSQ</sequence>
<organism evidence="4 10">
    <name type="scientific">Salicibibacter halophilus</name>
    <dbReference type="NCBI Taxonomy" id="2502791"/>
    <lineage>
        <taxon>Bacteria</taxon>
        <taxon>Bacillati</taxon>
        <taxon>Bacillota</taxon>
        <taxon>Bacilli</taxon>
        <taxon>Bacillales</taxon>
        <taxon>Bacillaceae</taxon>
        <taxon>Salicibibacter</taxon>
    </lineage>
</organism>
<dbReference type="EMBL" id="CP035485">
    <property type="protein sequence ID" value="QDI91813.1"/>
    <property type="molecule type" value="Genomic_DNA"/>
</dbReference>
<dbReference type="EMBL" id="CP035485">
    <property type="protein sequence ID" value="QDI90457.1"/>
    <property type="molecule type" value="Genomic_DNA"/>
</dbReference>
<evidence type="ECO:0000313" key="5">
    <source>
        <dbReference type="EMBL" id="QDI90752.1"/>
    </source>
</evidence>
<protein>
    <submittedName>
        <fullName evidence="4">IS1634 family transposase</fullName>
    </submittedName>
</protein>
<feature type="domain" description="DUF4277" evidence="3">
    <location>
        <begin position="13"/>
        <end position="114"/>
    </location>
</feature>
<dbReference type="EMBL" id="CP035485">
    <property type="protein sequence ID" value="QDI90934.1"/>
    <property type="molecule type" value="Genomic_DNA"/>
</dbReference>
<feature type="region of interest" description="Disordered" evidence="1">
    <location>
        <begin position="369"/>
        <end position="396"/>
    </location>
</feature>
<accession>A0A514LF21</accession>
<dbReference type="Pfam" id="PF01609">
    <property type="entry name" value="DDE_Tnp_1"/>
    <property type="match status" value="1"/>
</dbReference>
<dbReference type="GO" id="GO:0006313">
    <property type="term" value="P:DNA transposition"/>
    <property type="evidence" value="ECO:0007669"/>
    <property type="project" value="InterPro"/>
</dbReference>
<gene>
    <name evidence="4" type="ORF">EPH95_04075</name>
    <name evidence="5" type="ORF">EPH95_05805</name>
    <name evidence="6" type="ORF">EPH95_06860</name>
    <name evidence="7" type="ORF">EPH95_08780</name>
    <name evidence="8" type="ORF">EPH95_11425</name>
    <name evidence="9" type="ORF">EPH95_12030</name>
</gene>
<name>A0A514LF21_9BACI</name>
<dbReference type="EMBL" id="CP035485">
    <property type="protein sequence ID" value="QDI91706.1"/>
    <property type="molecule type" value="Genomic_DNA"/>
</dbReference>
<dbReference type="PANTHER" id="PTHR34614:SF2">
    <property type="entry name" value="TRANSPOSASE IS4-LIKE DOMAIN-CONTAINING PROTEIN"/>
    <property type="match status" value="1"/>
</dbReference>
<evidence type="ECO:0000256" key="1">
    <source>
        <dbReference type="SAM" id="MobiDB-lite"/>
    </source>
</evidence>
<dbReference type="OrthoDB" id="2372391at2"/>
<dbReference type="GO" id="GO:0004803">
    <property type="term" value="F:transposase activity"/>
    <property type="evidence" value="ECO:0007669"/>
    <property type="project" value="InterPro"/>
</dbReference>
<dbReference type="KEGG" id="sale:EPH95_12030"/>
<reference evidence="10" key="2">
    <citation type="submission" date="2019-01" db="EMBL/GenBank/DDBJ databases">
        <title>Genomic analysis of Salicibibacter sp. NKC3-5.</title>
        <authorList>
            <person name="Oh Y.J."/>
        </authorList>
    </citation>
    <scope>NUCLEOTIDE SEQUENCE [LARGE SCALE GENOMIC DNA]</scope>
    <source>
        <strain evidence="10">NKC3-5</strain>
    </source>
</reference>
<evidence type="ECO:0000313" key="6">
    <source>
        <dbReference type="EMBL" id="QDI90934.1"/>
    </source>
</evidence>
<reference evidence="4" key="1">
    <citation type="journal article" date="2019" name="J. Microbiol.">
        <title>Salicibibacter halophilus sp. nov., a moderately halophilic bacterium isolated from kimchi.</title>
        <authorList>
            <person name="Oh Y.J."/>
            <person name="Kim J.Y."/>
            <person name="Park H.K."/>
            <person name="Jang J.Y."/>
            <person name="Lim S.K."/>
            <person name="Kwon M.S."/>
            <person name="Choi H.J."/>
        </authorList>
    </citation>
    <scope>NUCLEOTIDE SEQUENCE</scope>
    <source>
        <strain evidence="4">NKC3-5</strain>
    </source>
</reference>
<dbReference type="EMBL" id="CP035485">
    <property type="protein sequence ID" value="QDI90752.1"/>
    <property type="molecule type" value="Genomic_DNA"/>
</dbReference>
<dbReference type="NCBIfam" id="NF033559">
    <property type="entry name" value="transpos_IS1634"/>
    <property type="match status" value="1"/>
</dbReference>
<proteinExistence type="predicted"/>
<dbReference type="EMBL" id="CP035485">
    <property type="protein sequence ID" value="QDI91267.1"/>
    <property type="molecule type" value="Genomic_DNA"/>
</dbReference>
<dbReference type="PANTHER" id="PTHR34614">
    <property type="match status" value="1"/>
</dbReference>
<keyword evidence="10" id="KW-1185">Reference proteome</keyword>
<evidence type="ECO:0000313" key="10">
    <source>
        <dbReference type="Proteomes" id="UP000319756"/>
    </source>
</evidence>
<dbReference type="InterPro" id="IPR025457">
    <property type="entry name" value="DUF4277"/>
</dbReference>
<dbReference type="KEGG" id="sale:EPH95_08780"/>
<evidence type="ECO:0000313" key="8">
    <source>
        <dbReference type="EMBL" id="QDI91706.1"/>
    </source>
</evidence>
<dbReference type="Proteomes" id="UP000319756">
    <property type="component" value="Chromosome"/>
</dbReference>
<dbReference type="InterPro" id="IPR047654">
    <property type="entry name" value="IS1634_transpos"/>
</dbReference>
<dbReference type="KEGG" id="sale:EPH95_05805"/>
<dbReference type="RefSeq" id="WP_142087587.1">
    <property type="nucleotide sequence ID" value="NZ_CP035485.1"/>
</dbReference>
<dbReference type="Pfam" id="PF14104">
    <property type="entry name" value="DUF4277"/>
    <property type="match status" value="1"/>
</dbReference>
<dbReference type="AlphaFoldDB" id="A0A514LF21"/>
<dbReference type="GO" id="GO:0003677">
    <property type="term" value="F:DNA binding"/>
    <property type="evidence" value="ECO:0007669"/>
    <property type="project" value="InterPro"/>
</dbReference>
<dbReference type="KEGG" id="sale:EPH95_06860"/>